<dbReference type="Gene3D" id="1.10.150.490">
    <property type="entry name" value="Retroviral GAG p10 protein"/>
    <property type="match status" value="1"/>
</dbReference>
<dbReference type="GeneID" id="111731240"/>
<protein>
    <submittedName>
        <fullName evidence="6">Endogenous retrovirus group K member 10 Gag polyprotein-like</fullName>
    </submittedName>
</protein>
<sequence>MGNGNSRLLFVHMLKNMLSVRGAKVGQQQLTKFLQFVEEVCPWFPEEGTVDLETWKRIGQKLQDYYDAHGPSKVPVDTFGLWALIRDCLDPRHERTQWQEQGKDAFTGPEAPPNPDIASTAPRPPFTSLFFDENEEPLDPGDTAQLEDEAAKYHEEEEDELLPLVAMGEKVKEGPEKELQEEVEQLKQKLANLSLQMQKLAMGPQPLKVPIFKVPQDPPRSGGRLTPTIIAGLDPPPVSFAPVGPTGTPLWINQKPMPQTGLQQGLRQAAAEGESVLDFQMAFPVIDAQDQRGQPIRVYQPVPFKTLKELKTACAQYGATAPFTVAQVESLAAQALTPWDWRVVARACLSGGDYLLWDTSYREKCETTAQHNRAANNGITHDMLAGDGPHREMDQQLAYPAAAYAQINAAAKEAWKLLPSSSRKTEELSKIRQGPDEPYQDFVNRLLTTTGRLIGDPEVGLVLVKQLAYENANAACQTAIRPFRKEGDLSDYIRLCSDIGPSYTQGIAIATALQGKSIKQGKP</sequence>
<reference evidence="6" key="1">
    <citation type="submission" date="2025-08" db="UniProtKB">
        <authorList>
            <consortium name="RefSeq"/>
        </authorList>
    </citation>
    <scope>IDENTIFICATION</scope>
    <source>
        <tissue evidence="6">Kidney</tissue>
    </source>
</reference>
<evidence type="ECO:0000256" key="2">
    <source>
        <dbReference type="SAM" id="MobiDB-lite"/>
    </source>
</evidence>
<dbReference type="InterPro" id="IPR003322">
    <property type="entry name" value="B_retro_matrix"/>
</dbReference>
<gene>
    <name evidence="6" type="primary">LOC111731240</name>
</gene>
<feature type="region of interest" description="Disordered" evidence="2">
    <location>
        <begin position="94"/>
        <end position="138"/>
    </location>
</feature>
<name>A0A6P6BTT7_PTEVA</name>
<dbReference type="Gene3D" id="1.10.1200.30">
    <property type="match status" value="1"/>
</dbReference>
<dbReference type="Pfam" id="PF02337">
    <property type="entry name" value="Gag_p10"/>
    <property type="match status" value="1"/>
</dbReference>
<dbReference type="Pfam" id="PF19317">
    <property type="entry name" value="Gag_p24_C"/>
    <property type="match status" value="1"/>
</dbReference>
<dbReference type="InterPro" id="IPR010999">
    <property type="entry name" value="Retrovr_matrix"/>
</dbReference>
<organism evidence="5 6">
    <name type="scientific">Pteropus vampyrus</name>
    <name type="common">Large flying fox</name>
    <dbReference type="NCBI Taxonomy" id="132908"/>
    <lineage>
        <taxon>Eukaryota</taxon>
        <taxon>Metazoa</taxon>
        <taxon>Chordata</taxon>
        <taxon>Craniata</taxon>
        <taxon>Vertebrata</taxon>
        <taxon>Euteleostomi</taxon>
        <taxon>Mammalia</taxon>
        <taxon>Eutheria</taxon>
        <taxon>Laurasiatheria</taxon>
        <taxon>Chiroptera</taxon>
        <taxon>Yinpterochiroptera</taxon>
        <taxon>Pteropodoidea</taxon>
        <taxon>Pteropodidae</taxon>
        <taxon>Pteropodinae</taxon>
        <taxon>Pteropus</taxon>
    </lineage>
</organism>
<keyword evidence="5" id="KW-1185">Reference proteome</keyword>
<evidence type="ECO:0000256" key="1">
    <source>
        <dbReference type="SAM" id="Coils"/>
    </source>
</evidence>
<dbReference type="InterPro" id="IPR045345">
    <property type="entry name" value="Gag_p24_C"/>
</dbReference>
<proteinExistence type="predicted"/>
<dbReference type="PANTHER" id="PTHR40389:SF3">
    <property type="entry name" value="IGE-BINDING PROTEIN"/>
    <property type="match status" value="1"/>
</dbReference>
<feature type="compositionally biased region" description="Basic and acidic residues" evidence="2">
    <location>
        <begin position="94"/>
        <end position="103"/>
    </location>
</feature>
<dbReference type="GO" id="GO:0016032">
    <property type="term" value="P:viral process"/>
    <property type="evidence" value="ECO:0007669"/>
    <property type="project" value="InterPro"/>
</dbReference>
<evidence type="ECO:0000259" key="3">
    <source>
        <dbReference type="Pfam" id="PF02337"/>
    </source>
</evidence>
<dbReference type="GO" id="GO:0005198">
    <property type="term" value="F:structural molecule activity"/>
    <property type="evidence" value="ECO:0007669"/>
    <property type="project" value="InterPro"/>
</dbReference>
<evidence type="ECO:0000313" key="5">
    <source>
        <dbReference type="Proteomes" id="UP000515202"/>
    </source>
</evidence>
<dbReference type="PANTHER" id="PTHR40389">
    <property type="entry name" value="ENDOGENOUS RETROVIRUS GROUP K MEMBER 24 GAG POLYPROTEIN-RELATED"/>
    <property type="match status" value="1"/>
</dbReference>
<dbReference type="SUPFAM" id="SSF47943">
    <property type="entry name" value="Retrovirus capsid protein, N-terminal core domain"/>
    <property type="match status" value="1"/>
</dbReference>
<dbReference type="InterPro" id="IPR008919">
    <property type="entry name" value="Retrov_capsid_N"/>
</dbReference>
<dbReference type="SUPFAM" id="SSF47836">
    <property type="entry name" value="Retroviral matrix proteins"/>
    <property type="match status" value="1"/>
</dbReference>
<dbReference type="InterPro" id="IPR038124">
    <property type="entry name" value="B_retro_matrix_sf"/>
</dbReference>
<dbReference type="AlphaFoldDB" id="A0A6P6BTT7"/>
<dbReference type="InterPro" id="IPR050195">
    <property type="entry name" value="Primate_lentivir_Gag_pol-like"/>
</dbReference>
<dbReference type="Proteomes" id="UP000515202">
    <property type="component" value="Unplaced"/>
</dbReference>
<dbReference type="SUPFAM" id="SSF47353">
    <property type="entry name" value="Retrovirus capsid dimerization domain-like"/>
    <property type="match status" value="1"/>
</dbReference>
<dbReference type="Pfam" id="PF00607">
    <property type="entry name" value="Gag_p24"/>
    <property type="match status" value="1"/>
</dbReference>
<keyword evidence="1" id="KW-0175">Coiled coil</keyword>
<feature type="domain" description="Retroviral nucleocapsid Gag protein p24 C-terminal" evidence="4">
    <location>
        <begin position="423"/>
        <end position="494"/>
    </location>
</feature>
<feature type="coiled-coil region" evidence="1">
    <location>
        <begin position="176"/>
        <end position="203"/>
    </location>
</feature>
<dbReference type="OrthoDB" id="9809438at2759"/>
<evidence type="ECO:0000259" key="4">
    <source>
        <dbReference type="Pfam" id="PF19317"/>
    </source>
</evidence>
<dbReference type="InterPro" id="IPR008916">
    <property type="entry name" value="Retrov_capsid_C"/>
</dbReference>
<dbReference type="Gene3D" id="1.10.375.10">
    <property type="entry name" value="Human Immunodeficiency Virus Type 1 Capsid Protein"/>
    <property type="match status" value="1"/>
</dbReference>
<dbReference type="RefSeq" id="XP_023378497.1">
    <property type="nucleotide sequence ID" value="XM_023522729.1"/>
</dbReference>
<dbReference type="KEGG" id="pvp:111731240"/>
<feature type="domain" description="Beta-retroviral matrix protein" evidence="3">
    <location>
        <begin position="8"/>
        <end position="90"/>
    </location>
</feature>
<evidence type="ECO:0000313" key="6">
    <source>
        <dbReference type="RefSeq" id="XP_023378497.1"/>
    </source>
</evidence>
<accession>A0A6P6BTT7</accession>